<dbReference type="Pfam" id="PF00850">
    <property type="entry name" value="Hist_deacetyl"/>
    <property type="match status" value="1"/>
</dbReference>
<evidence type="ECO:0000256" key="1">
    <source>
        <dbReference type="ARBA" id="ARBA00005947"/>
    </source>
</evidence>
<dbReference type="InterPro" id="IPR023801">
    <property type="entry name" value="His_deacetylse_dom"/>
</dbReference>
<organism evidence="4 5">
    <name type="scientific">Shewanella litoralis</name>
    <dbReference type="NCBI Taxonomy" id="2282700"/>
    <lineage>
        <taxon>Bacteria</taxon>
        <taxon>Pseudomonadati</taxon>
        <taxon>Pseudomonadota</taxon>
        <taxon>Gammaproteobacteria</taxon>
        <taxon>Alteromonadales</taxon>
        <taxon>Shewanellaceae</taxon>
        <taxon>Shewanella</taxon>
    </lineage>
</organism>
<dbReference type="PRINTS" id="PR01270">
    <property type="entry name" value="HDASUPER"/>
</dbReference>
<dbReference type="SUPFAM" id="SSF52768">
    <property type="entry name" value="Arginase/deacetylase"/>
    <property type="match status" value="1"/>
</dbReference>
<gene>
    <name evidence="4" type="ORF">GCM10009411_15900</name>
</gene>
<dbReference type="PANTHER" id="PTHR10625">
    <property type="entry name" value="HISTONE DEACETYLASE HDAC1-RELATED"/>
    <property type="match status" value="1"/>
</dbReference>
<dbReference type="EMBL" id="BMQX01000009">
    <property type="protein sequence ID" value="GGQ16303.1"/>
    <property type="molecule type" value="Genomic_DNA"/>
</dbReference>
<dbReference type="InterPro" id="IPR023696">
    <property type="entry name" value="Ureohydrolase_dom_sf"/>
</dbReference>
<evidence type="ECO:0000313" key="4">
    <source>
        <dbReference type="EMBL" id="GGQ16303.1"/>
    </source>
</evidence>
<evidence type="ECO:0000259" key="3">
    <source>
        <dbReference type="Pfam" id="PF00850"/>
    </source>
</evidence>
<dbReference type="PANTHER" id="PTHR10625:SF19">
    <property type="entry name" value="HISTONE DEACETYLASE 12"/>
    <property type="match status" value="1"/>
</dbReference>
<dbReference type="CDD" id="cd09993">
    <property type="entry name" value="HDAC_classIV"/>
    <property type="match status" value="1"/>
</dbReference>
<dbReference type="InterPro" id="IPR000286">
    <property type="entry name" value="HDACs"/>
</dbReference>
<dbReference type="InterPro" id="IPR044150">
    <property type="entry name" value="HDAC_classIV"/>
</dbReference>
<proteinExistence type="inferred from homology"/>
<dbReference type="RefSeq" id="WP_160053379.1">
    <property type="nucleotide sequence ID" value="NZ_BMQX01000009.1"/>
</dbReference>
<dbReference type="Gene3D" id="3.40.800.20">
    <property type="entry name" value="Histone deacetylase domain"/>
    <property type="match status" value="1"/>
</dbReference>
<accession>A0ABQ2R8B9</accession>
<keyword evidence="2" id="KW-0378">Hydrolase</keyword>
<keyword evidence="5" id="KW-1185">Reference proteome</keyword>
<evidence type="ECO:0000313" key="5">
    <source>
        <dbReference type="Proteomes" id="UP000619118"/>
    </source>
</evidence>
<protein>
    <submittedName>
        <fullName evidence="4">Histone deacetylase</fullName>
    </submittedName>
</protein>
<name>A0ABQ2R8B9_9GAMM</name>
<sequence length="314" mass="35292">MLTAIPFVYHASYSQLALPRTHRFPTTKYQLLYEYALEQQLLHKSAQHIPAPINIETLYTVHCPQYVDQFLNGLLEYKAQRRIGFPWSDYLVTRTLHAVNGTVLCSQLALEYGFAVHLTGGYHHAHHDFGSGFCVFNDLIIAAKLTIDSGKADKVLIFDCDVHQGDGTATLAQRYPDIISCSIHCAQNFPSRKQHSDHDIDLNKGCSDQEYLEHVQQILPYLIRLHQPDLIIYDAGVDIHQDDDLGYFNISSQGILARDTQVISIAKSHNIPLAAVIGGGYSRNEAELTHRHSQLLVAANELWLSKSDSSTELV</sequence>
<reference evidence="5" key="1">
    <citation type="journal article" date="2019" name="Int. J. Syst. Evol. Microbiol.">
        <title>The Global Catalogue of Microorganisms (GCM) 10K type strain sequencing project: providing services to taxonomists for standard genome sequencing and annotation.</title>
        <authorList>
            <consortium name="The Broad Institute Genomics Platform"/>
            <consortium name="The Broad Institute Genome Sequencing Center for Infectious Disease"/>
            <person name="Wu L."/>
            <person name="Ma J."/>
        </authorList>
    </citation>
    <scope>NUCLEOTIDE SEQUENCE [LARGE SCALE GENOMIC DNA]</scope>
    <source>
        <strain evidence="5">JCM 32306</strain>
    </source>
</reference>
<evidence type="ECO:0000256" key="2">
    <source>
        <dbReference type="ARBA" id="ARBA00022801"/>
    </source>
</evidence>
<comment type="similarity">
    <text evidence="1">Belongs to the histone deacetylase family.</text>
</comment>
<dbReference type="InterPro" id="IPR037138">
    <property type="entry name" value="His_deacetylse_dom_sf"/>
</dbReference>
<comment type="caution">
    <text evidence="4">The sequence shown here is derived from an EMBL/GenBank/DDBJ whole genome shotgun (WGS) entry which is preliminary data.</text>
</comment>
<feature type="domain" description="Histone deacetylase" evidence="3">
    <location>
        <begin position="22"/>
        <end position="286"/>
    </location>
</feature>
<dbReference type="Proteomes" id="UP000619118">
    <property type="component" value="Unassembled WGS sequence"/>
</dbReference>